<organism evidence="1 2">
    <name type="scientific">Mycolicibacterium canariasense</name>
    <name type="common">Mycobacterium canariasense</name>
    <dbReference type="NCBI Taxonomy" id="228230"/>
    <lineage>
        <taxon>Bacteria</taxon>
        <taxon>Bacillati</taxon>
        <taxon>Actinomycetota</taxon>
        <taxon>Actinomycetes</taxon>
        <taxon>Mycobacteriales</taxon>
        <taxon>Mycobacteriaceae</taxon>
        <taxon>Mycolicibacterium</taxon>
    </lineage>
</organism>
<reference evidence="2" key="1">
    <citation type="journal article" date="2016" name="Genome Announc.">
        <title>Draft Genome Sequences of Five Rapidly Growing Mycobacterium Species, M. thermoresistibile, M. fortuitum subsp. acetamidolyticum, M. canariasense, M. brisbanense, and M. novocastrense.</title>
        <authorList>
            <person name="Katahira K."/>
            <person name="Ogura Y."/>
            <person name="Gotoh Y."/>
            <person name="Hayashi T."/>
        </authorList>
    </citation>
    <scope>NUCLEOTIDE SEQUENCE [LARGE SCALE GENOMIC DNA]</scope>
    <source>
        <strain evidence="2">JCM15298</strain>
    </source>
</reference>
<accession>A0A100WIP1</accession>
<comment type="caution">
    <text evidence="1">The sequence shown here is derived from an EMBL/GenBank/DDBJ whole genome shotgun (WGS) entry which is preliminary data.</text>
</comment>
<evidence type="ECO:0000313" key="2">
    <source>
        <dbReference type="Proteomes" id="UP000069443"/>
    </source>
</evidence>
<name>A0A100WIP1_MYCCR</name>
<gene>
    <name evidence="1" type="ORF">RMCC_5871</name>
</gene>
<dbReference type="AlphaFoldDB" id="A0A100WIP1"/>
<keyword evidence="2" id="KW-1185">Reference proteome</keyword>
<protein>
    <submittedName>
        <fullName evidence="1">Gp188</fullName>
    </submittedName>
</protein>
<evidence type="ECO:0000313" key="1">
    <source>
        <dbReference type="EMBL" id="GAS98906.1"/>
    </source>
</evidence>
<dbReference type="EMBL" id="BCSY01000113">
    <property type="protein sequence ID" value="GAS98906.1"/>
    <property type="molecule type" value="Genomic_DNA"/>
</dbReference>
<dbReference type="Proteomes" id="UP000069443">
    <property type="component" value="Unassembled WGS sequence"/>
</dbReference>
<sequence length="100" mass="11949">MAHTDRDHPSMKRFWNWHEDNCGCGCHSAGSRYCYWNCSCLKADPAAPRGESWIGPVDPQWKADERRHERSRARNLMQRARSGHIDWDDLVISYHRPYYW</sequence>
<reference evidence="2" key="2">
    <citation type="submission" date="2016-02" db="EMBL/GenBank/DDBJ databases">
        <title>Draft genome sequence of five rapidly growing Mycobacterium species.</title>
        <authorList>
            <person name="Katahira K."/>
            <person name="Gotou Y."/>
            <person name="Iida K."/>
            <person name="Ogura Y."/>
            <person name="Hayashi T."/>
        </authorList>
    </citation>
    <scope>NUCLEOTIDE SEQUENCE [LARGE SCALE GENOMIC DNA]</scope>
    <source>
        <strain evidence="2">JCM15298</strain>
    </source>
</reference>
<dbReference type="STRING" id="228230.RMCC_5871"/>
<proteinExistence type="predicted"/>